<evidence type="ECO:0000256" key="4">
    <source>
        <dbReference type="ARBA" id="ARBA00022692"/>
    </source>
</evidence>
<evidence type="ECO:0000256" key="9">
    <source>
        <dbReference type="SAM" id="SignalP"/>
    </source>
</evidence>
<feature type="domain" description="Mechanosensitive ion channel MscS C-terminal" evidence="11">
    <location>
        <begin position="675"/>
        <end position="756"/>
    </location>
</feature>
<dbReference type="GO" id="GO:0008381">
    <property type="term" value="F:mechanosensitive monoatomic ion channel activity"/>
    <property type="evidence" value="ECO:0007669"/>
    <property type="project" value="UniProtKB-ARBA"/>
</dbReference>
<evidence type="ECO:0000259" key="10">
    <source>
        <dbReference type="Pfam" id="PF00924"/>
    </source>
</evidence>
<feature type="transmembrane region" description="Helical" evidence="8">
    <location>
        <begin position="558"/>
        <end position="575"/>
    </location>
</feature>
<feature type="chain" id="PRO_5004265675" evidence="9">
    <location>
        <begin position="25"/>
        <end position="782"/>
    </location>
</feature>
<evidence type="ECO:0000256" key="7">
    <source>
        <dbReference type="SAM" id="MobiDB-lite"/>
    </source>
</evidence>
<dbReference type="InterPro" id="IPR006685">
    <property type="entry name" value="MscS_channel_2nd"/>
</dbReference>
<evidence type="ECO:0000256" key="3">
    <source>
        <dbReference type="ARBA" id="ARBA00022475"/>
    </source>
</evidence>
<dbReference type="eggNOG" id="COG1196">
    <property type="taxonomic scope" value="Bacteria"/>
</dbReference>
<dbReference type="InterPro" id="IPR023408">
    <property type="entry name" value="MscS_beta-dom_sf"/>
</dbReference>
<dbReference type="Proteomes" id="UP000006821">
    <property type="component" value="Chromosome"/>
</dbReference>
<dbReference type="STRING" id="243233.MCA1632"/>
<evidence type="ECO:0000256" key="2">
    <source>
        <dbReference type="ARBA" id="ARBA00008017"/>
    </source>
</evidence>
<dbReference type="KEGG" id="mca:MCA1632"/>
<evidence type="ECO:0000256" key="1">
    <source>
        <dbReference type="ARBA" id="ARBA00004651"/>
    </source>
</evidence>
<dbReference type="PANTHER" id="PTHR30347">
    <property type="entry name" value="POTASSIUM CHANNEL RELATED"/>
    <property type="match status" value="1"/>
</dbReference>
<dbReference type="GO" id="GO:0005886">
    <property type="term" value="C:plasma membrane"/>
    <property type="evidence" value="ECO:0007669"/>
    <property type="project" value="UniProtKB-SubCell"/>
</dbReference>
<evidence type="ECO:0000256" key="5">
    <source>
        <dbReference type="ARBA" id="ARBA00022989"/>
    </source>
</evidence>
<dbReference type="EMBL" id="AE017282">
    <property type="protein sequence ID" value="AAU92359.1"/>
    <property type="molecule type" value="Genomic_DNA"/>
</dbReference>
<dbReference type="SUPFAM" id="SSF82861">
    <property type="entry name" value="Mechanosensitive channel protein MscS (YggB), transmembrane region"/>
    <property type="match status" value="1"/>
</dbReference>
<dbReference type="Pfam" id="PF21082">
    <property type="entry name" value="MS_channel_3rd"/>
    <property type="match status" value="1"/>
</dbReference>
<keyword evidence="4 8" id="KW-0812">Transmembrane</keyword>
<comment type="similarity">
    <text evidence="2">Belongs to the MscS (TC 1.A.23) family.</text>
</comment>
<name>Q607X1_METCA</name>
<evidence type="ECO:0000313" key="13">
    <source>
        <dbReference type="Proteomes" id="UP000006821"/>
    </source>
</evidence>
<dbReference type="InterPro" id="IPR052702">
    <property type="entry name" value="MscS-like_channel"/>
</dbReference>
<keyword evidence="6 8" id="KW-0472">Membrane</keyword>
<feature type="signal peptide" evidence="9">
    <location>
        <begin position="1"/>
        <end position="24"/>
    </location>
</feature>
<keyword evidence="3" id="KW-1003">Cell membrane</keyword>
<dbReference type="Gene3D" id="1.10.287.1260">
    <property type="match status" value="1"/>
</dbReference>
<feature type="domain" description="Mechanosensitive ion channel MscS" evidence="10">
    <location>
        <begin position="599"/>
        <end position="665"/>
    </location>
</feature>
<evidence type="ECO:0000256" key="8">
    <source>
        <dbReference type="SAM" id="Phobius"/>
    </source>
</evidence>
<feature type="transmembrane region" description="Helical" evidence="8">
    <location>
        <begin position="517"/>
        <end position="537"/>
    </location>
</feature>
<keyword evidence="9" id="KW-0732">Signal</keyword>
<sequence length="782" mass="87041">MGFLMATLSVRGRMGALLALLALAAPGASGQVPAVPGGNAEAEASPAPIAMPVPEELRPEIRQKLEDATALRDRLASEESASEFTPEDKALARRQADLLVYAYQLELETLSEQEAANRARDEAKSKEAAWLDFDQPPPYSVLMLDDLQDALDAARTKIMAFESAQVQLHRDAARFEADARQDQAAVRLAAEAVEQAKTPAEIAKAKSNQALAQLRQRVTDNRLGWIGLELILAKTRLETSKSEAALLRRQIAKAKDHGSFTPQDLEGVLERLRQSQPPLEREQQSILSDHERWSRERDAAARALQQARSDAVTPAPEINALVARLRAAEAWLQTLRSRSYAVNTRGAISRHLAELWKQRYVLVTSSDPEAKRQALDFIGQSIERLQSVLTYLAGESDLAYAEERGQTARLDKLQGSSEQIRDYERSAAEAYRARQEAIQRLRLFVDRTERTLRRWRDEYQVRLSVLGFKQRLGEFIAAATAIAKALWQFELFAVDDSIEIEGKAVAISRSVTFGKSVGAVLLFLLGYWLSGVFTRRFQHVLITRGGVDAPQANLFRRWLRAAFILVLLLIVLDFMSIPLTAFAFLGGALAIGVGFGTQTLLKNFISGALILFERKIKVGDIVEVDGIVGTVTDVDVRSSTVRGFDGVETMIPNSTFLENKVTNWTYTTPRLRRSVKVGVAYGSPSHRVSDILLECAGRHGLILGDPAPFVWLEDFGENSLVFGLYYWLEMHPSMSAYQVASDLRFMIEKRFAEDGITLAFPQRDVHLDSVGPLQIEMVPRRT</sequence>
<dbReference type="Pfam" id="PF00924">
    <property type="entry name" value="MS_channel_2nd"/>
    <property type="match status" value="1"/>
</dbReference>
<comment type="subcellular location">
    <subcellularLocation>
        <location evidence="1">Cell membrane</location>
        <topology evidence="1">Multi-pass membrane protein</topology>
    </subcellularLocation>
</comment>
<dbReference type="eggNOG" id="COG3264">
    <property type="taxonomic scope" value="Bacteria"/>
</dbReference>
<dbReference type="InterPro" id="IPR010920">
    <property type="entry name" value="LSM_dom_sf"/>
</dbReference>
<evidence type="ECO:0000259" key="11">
    <source>
        <dbReference type="Pfam" id="PF21082"/>
    </source>
</evidence>
<gene>
    <name evidence="12" type="ordered locus">MCA1632</name>
</gene>
<dbReference type="Gene3D" id="3.30.70.100">
    <property type="match status" value="1"/>
</dbReference>
<keyword evidence="5 8" id="KW-1133">Transmembrane helix</keyword>
<dbReference type="SUPFAM" id="SSF50182">
    <property type="entry name" value="Sm-like ribonucleoproteins"/>
    <property type="match status" value="1"/>
</dbReference>
<dbReference type="AlphaFoldDB" id="Q607X1"/>
<dbReference type="InterPro" id="IPR011066">
    <property type="entry name" value="MscS_channel_C_sf"/>
</dbReference>
<organism evidence="12 13">
    <name type="scientific">Methylococcus capsulatus (strain ATCC 33009 / NCIMB 11132 / Bath)</name>
    <dbReference type="NCBI Taxonomy" id="243233"/>
    <lineage>
        <taxon>Bacteria</taxon>
        <taxon>Pseudomonadati</taxon>
        <taxon>Pseudomonadota</taxon>
        <taxon>Gammaproteobacteria</taxon>
        <taxon>Methylococcales</taxon>
        <taxon>Methylococcaceae</taxon>
        <taxon>Methylococcus</taxon>
    </lineage>
</organism>
<dbReference type="InterPro" id="IPR011014">
    <property type="entry name" value="MscS_channel_TM-2"/>
</dbReference>
<feature type="transmembrane region" description="Helical" evidence="8">
    <location>
        <begin position="581"/>
        <end position="601"/>
    </location>
</feature>
<dbReference type="HOGENOM" id="CLU_358181_0_0_6"/>
<evidence type="ECO:0000313" key="12">
    <source>
        <dbReference type="EMBL" id="AAU92359.1"/>
    </source>
</evidence>
<dbReference type="InterPro" id="IPR049278">
    <property type="entry name" value="MS_channel_C"/>
</dbReference>
<protein>
    <submittedName>
        <fullName evidence="12">Mechanosensitive ion channel family protein</fullName>
    </submittedName>
</protein>
<feature type="region of interest" description="Disordered" evidence="7">
    <location>
        <begin position="34"/>
        <end position="54"/>
    </location>
</feature>
<accession>Q607X1</accession>
<dbReference type="SUPFAM" id="SSF82689">
    <property type="entry name" value="Mechanosensitive channel protein MscS (YggB), C-terminal domain"/>
    <property type="match status" value="1"/>
</dbReference>
<dbReference type="PANTHER" id="PTHR30347:SF1">
    <property type="entry name" value="MECHANOSENSITIVE CHANNEL MSCK"/>
    <property type="match status" value="1"/>
</dbReference>
<reference evidence="12 13" key="1">
    <citation type="journal article" date="2004" name="PLoS Biol.">
        <title>Genomic insights into methanotrophy: the complete genome sequence of Methylococcus capsulatus (Bath).</title>
        <authorList>
            <person name="Ward N.L."/>
            <person name="Larsen O."/>
            <person name="Sakwa J."/>
            <person name="Bruseth L."/>
            <person name="Khouri H.M."/>
            <person name="Durkin A.S."/>
            <person name="Dimitrov G."/>
            <person name="Jiang L."/>
            <person name="Scanlan D."/>
            <person name="Kang K.H."/>
            <person name="Lewis M.R."/>
            <person name="Nelson K.E."/>
            <person name="Methe B.A."/>
            <person name="Wu M."/>
            <person name="Heidelberg J.F."/>
            <person name="Paulsen I.T."/>
            <person name="Fouts D.E."/>
            <person name="Ravel J."/>
            <person name="Tettelin H."/>
            <person name="Ren Q."/>
            <person name="Read T.D."/>
            <person name="DeBoy R.T."/>
            <person name="Seshadri R."/>
            <person name="Salzberg S.L."/>
            <person name="Jensen H.B."/>
            <person name="Birkeland N.K."/>
            <person name="Nelson W.C."/>
            <person name="Dodson R.J."/>
            <person name="Grindhaug S.H."/>
            <person name="Holt I.E."/>
            <person name="Eidhammer I."/>
            <person name="Jonasen I."/>
            <person name="Vanaken S."/>
            <person name="Utterback T.R."/>
            <person name="Feldblyum T.V."/>
            <person name="Fraser C.M."/>
            <person name="Lillehaug J.R."/>
            <person name="Eisen J.A."/>
        </authorList>
    </citation>
    <scope>NUCLEOTIDE SEQUENCE [LARGE SCALE GENOMIC DNA]</scope>
    <source>
        <strain evidence="13">ATCC 33009 / NCIMB 11132 / Bath</strain>
    </source>
</reference>
<evidence type="ECO:0000256" key="6">
    <source>
        <dbReference type="ARBA" id="ARBA00023136"/>
    </source>
</evidence>
<dbReference type="Gene3D" id="2.30.30.60">
    <property type="match status" value="1"/>
</dbReference>
<proteinExistence type="inferred from homology"/>